<keyword evidence="2" id="KW-1185">Reference proteome</keyword>
<comment type="caution">
    <text evidence="1">The sequence shown here is derived from an EMBL/GenBank/DDBJ whole genome shotgun (WGS) entry which is preliminary data.</text>
</comment>
<reference evidence="1" key="1">
    <citation type="submission" date="2023-01" db="EMBL/GenBank/DDBJ databases">
        <authorList>
            <person name="Piombo E."/>
        </authorList>
    </citation>
    <scope>NUCLEOTIDE SEQUENCE</scope>
</reference>
<dbReference type="Proteomes" id="UP001160390">
    <property type="component" value="Unassembled WGS sequence"/>
</dbReference>
<name>A0AA35Q558_9HYPO</name>
<dbReference type="AlphaFoldDB" id="A0AA35Q558"/>
<accession>A0AA35Q558</accession>
<evidence type="ECO:0000313" key="2">
    <source>
        <dbReference type="Proteomes" id="UP001160390"/>
    </source>
</evidence>
<proteinExistence type="predicted"/>
<evidence type="ECO:0000313" key="1">
    <source>
        <dbReference type="EMBL" id="CAI6090674.1"/>
    </source>
</evidence>
<dbReference type="EMBL" id="CABFNP030001029">
    <property type="protein sequence ID" value="CAI6090674.1"/>
    <property type="molecule type" value="Genomic_DNA"/>
</dbReference>
<gene>
    <name evidence="1" type="ORF">CCHLO57077_00014975</name>
</gene>
<protein>
    <submittedName>
        <fullName evidence="1">Uncharacterized protein</fullName>
    </submittedName>
</protein>
<sequence length="114" mass="13696">MASITQLQYTEQRLAEEIRTIENTMAESVQRRKQLNEEFWPRYGRMDRFTDAAQQAKQQFTDDLNRMIELEVLMQKRKTKLVSELNNERGEARLNENAFMSKVEVRCNVFRFEV</sequence>
<organism evidence="1 2">
    <name type="scientific">Clonostachys chloroleuca</name>
    <dbReference type="NCBI Taxonomy" id="1926264"/>
    <lineage>
        <taxon>Eukaryota</taxon>
        <taxon>Fungi</taxon>
        <taxon>Dikarya</taxon>
        <taxon>Ascomycota</taxon>
        <taxon>Pezizomycotina</taxon>
        <taxon>Sordariomycetes</taxon>
        <taxon>Hypocreomycetidae</taxon>
        <taxon>Hypocreales</taxon>
        <taxon>Bionectriaceae</taxon>
        <taxon>Clonostachys</taxon>
    </lineage>
</organism>